<dbReference type="PANTHER" id="PTHR24421:SF10">
    <property type="entry name" value="NITRATE_NITRITE SENSOR PROTEIN NARQ"/>
    <property type="match status" value="1"/>
</dbReference>
<dbReference type="SUPFAM" id="SSF55874">
    <property type="entry name" value="ATPase domain of HSP90 chaperone/DNA topoisomerase II/histidine kinase"/>
    <property type="match status" value="1"/>
</dbReference>
<feature type="transmembrane region" description="Helical" evidence="9">
    <location>
        <begin position="38"/>
        <end position="59"/>
    </location>
</feature>
<keyword evidence="4" id="KW-0808">Transferase</keyword>
<evidence type="ECO:0000313" key="12">
    <source>
        <dbReference type="EMBL" id="GAA5099524.1"/>
    </source>
</evidence>
<evidence type="ECO:0000259" key="10">
    <source>
        <dbReference type="Pfam" id="PF07730"/>
    </source>
</evidence>
<dbReference type="CDD" id="cd16917">
    <property type="entry name" value="HATPase_UhpB-NarQ-NarX-like"/>
    <property type="match status" value="1"/>
</dbReference>
<keyword evidence="9" id="KW-0812">Transmembrane</keyword>
<sequence>MTVTTTEPAPLQPGASGPATGFWASYGRAWVRTPGSALYLLAVFVLAMISISVLAPLFWTSVGLLVILIGLPLGVLTLLLARGFGVADRFLLLLTGLPEIDEPEWNRDTADRTGFWMTLTRPIRNAHYWLYLVHGMIVNPLISTISFALTTVWLSVGLGGLTYWFWGSFLPRGGSDGRDGEWGRFVGDYLPWLFGGWSSWSVEVTLYLVAGILFTATMPWVLGGLARGHHAVATGMLGRWNSDDLAAEVRAESAARSAAVHAEDVALRRLERDIHDGPQQRLVRLQMDLAALERRAEAGDADAAAELAREARGHAKAALDELRALSSGVAPPLLQDRGLAAALDALAAGSPLWAQVEIDPAIDRAVSQEVARTVYFVVAELMTNAVKHSGATAATVRASLRRSTGGVPTHLDVWVVDNGRGGAVITTGHGLEGLRERVAGLRGILVITSPVGGPTSVGAHIPLAVAS</sequence>
<evidence type="ECO:0000313" key="13">
    <source>
        <dbReference type="Proteomes" id="UP001501407"/>
    </source>
</evidence>
<keyword evidence="5" id="KW-0547">Nucleotide-binding</keyword>
<dbReference type="Pfam" id="PF07730">
    <property type="entry name" value="HisKA_3"/>
    <property type="match status" value="1"/>
</dbReference>
<protein>
    <recommendedName>
        <fullName evidence="2">histidine kinase</fullName>
        <ecNumber evidence="2">2.7.13.3</ecNumber>
    </recommendedName>
</protein>
<dbReference type="EC" id="2.7.13.3" evidence="2"/>
<feature type="transmembrane region" description="Helical" evidence="9">
    <location>
        <begin position="65"/>
        <end position="84"/>
    </location>
</feature>
<dbReference type="InterPro" id="IPR025828">
    <property type="entry name" value="Put_sensor_dom"/>
</dbReference>
<evidence type="ECO:0000256" key="4">
    <source>
        <dbReference type="ARBA" id="ARBA00022679"/>
    </source>
</evidence>
<dbReference type="InterPro" id="IPR036890">
    <property type="entry name" value="HATPase_C_sf"/>
</dbReference>
<evidence type="ECO:0000256" key="7">
    <source>
        <dbReference type="ARBA" id="ARBA00022840"/>
    </source>
</evidence>
<dbReference type="Pfam" id="PF13796">
    <property type="entry name" value="Sensor"/>
    <property type="match status" value="1"/>
</dbReference>
<keyword evidence="9" id="KW-0472">Membrane</keyword>
<feature type="transmembrane region" description="Helical" evidence="9">
    <location>
        <begin position="141"/>
        <end position="166"/>
    </location>
</feature>
<evidence type="ECO:0000259" key="11">
    <source>
        <dbReference type="Pfam" id="PF13796"/>
    </source>
</evidence>
<feature type="transmembrane region" description="Helical" evidence="9">
    <location>
        <begin position="204"/>
        <end position="226"/>
    </location>
</feature>
<dbReference type="InterPro" id="IPR050482">
    <property type="entry name" value="Sensor_HK_TwoCompSys"/>
</dbReference>
<feature type="domain" description="Signal transduction histidine kinase subgroup 3 dimerisation and phosphoacceptor" evidence="10">
    <location>
        <begin position="268"/>
        <end position="332"/>
    </location>
</feature>
<evidence type="ECO:0000256" key="2">
    <source>
        <dbReference type="ARBA" id="ARBA00012438"/>
    </source>
</evidence>
<dbReference type="GO" id="GO:0016301">
    <property type="term" value="F:kinase activity"/>
    <property type="evidence" value="ECO:0007669"/>
    <property type="project" value="UniProtKB-KW"/>
</dbReference>
<keyword evidence="3" id="KW-0597">Phosphoprotein</keyword>
<evidence type="ECO:0000256" key="8">
    <source>
        <dbReference type="ARBA" id="ARBA00023012"/>
    </source>
</evidence>
<dbReference type="PANTHER" id="PTHR24421">
    <property type="entry name" value="NITRATE/NITRITE SENSOR PROTEIN NARX-RELATED"/>
    <property type="match status" value="1"/>
</dbReference>
<evidence type="ECO:0000256" key="1">
    <source>
        <dbReference type="ARBA" id="ARBA00000085"/>
    </source>
</evidence>
<proteinExistence type="predicted"/>
<keyword evidence="13" id="KW-1185">Reference proteome</keyword>
<keyword evidence="9" id="KW-1133">Transmembrane helix</keyword>
<dbReference type="RefSeq" id="WP_194415264.1">
    <property type="nucleotide sequence ID" value="NZ_BAABKZ010000005.1"/>
</dbReference>
<accession>A0ABP9MRZ5</accession>
<evidence type="ECO:0000256" key="5">
    <source>
        <dbReference type="ARBA" id="ARBA00022741"/>
    </source>
</evidence>
<keyword evidence="7" id="KW-0067">ATP-binding</keyword>
<dbReference type="Proteomes" id="UP001501407">
    <property type="component" value="Unassembled WGS sequence"/>
</dbReference>
<keyword evidence="8" id="KW-0902">Two-component regulatory system</keyword>
<evidence type="ECO:0000256" key="6">
    <source>
        <dbReference type="ARBA" id="ARBA00022777"/>
    </source>
</evidence>
<reference evidence="13" key="1">
    <citation type="journal article" date="2019" name="Int. J. Syst. Evol. Microbiol.">
        <title>The Global Catalogue of Microorganisms (GCM) 10K type strain sequencing project: providing services to taxonomists for standard genome sequencing and annotation.</title>
        <authorList>
            <consortium name="The Broad Institute Genomics Platform"/>
            <consortium name="The Broad Institute Genome Sequencing Center for Infectious Disease"/>
            <person name="Wu L."/>
            <person name="Ma J."/>
        </authorList>
    </citation>
    <scope>NUCLEOTIDE SEQUENCE [LARGE SCALE GENOMIC DNA]</scope>
    <source>
        <strain evidence="13">JCM 18959</strain>
    </source>
</reference>
<dbReference type="Gene3D" id="1.20.5.1930">
    <property type="match status" value="1"/>
</dbReference>
<name>A0ABP9MRZ5_9MICO</name>
<dbReference type="EMBL" id="BAABKZ010000005">
    <property type="protein sequence ID" value="GAA5099524.1"/>
    <property type="molecule type" value="Genomic_DNA"/>
</dbReference>
<keyword evidence="6 12" id="KW-0418">Kinase</keyword>
<dbReference type="InterPro" id="IPR011712">
    <property type="entry name" value="Sig_transdc_His_kin_sub3_dim/P"/>
</dbReference>
<feature type="domain" description="Putative sensor" evidence="11">
    <location>
        <begin position="39"/>
        <end position="237"/>
    </location>
</feature>
<evidence type="ECO:0000256" key="9">
    <source>
        <dbReference type="SAM" id="Phobius"/>
    </source>
</evidence>
<comment type="caution">
    <text evidence="12">The sequence shown here is derived from an EMBL/GenBank/DDBJ whole genome shotgun (WGS) entry which is preliminary data.</text>
</comment>
<dbReference type="Gene3D" id="3.30.565.10">
    <property type="entry name" value="Histidine kinase-like ATPase, C-terminal domain"/>
    <property type="match status" value="1"/>
</dbReference>
<organism evidence="12 13">
    <name type="scientific">Microbacterium yannicii</name>
    <dbReference type="NCBI Taxonomy" id="671622"/>
    <lineage>
        <taxon>Bacteria</taxon>
        <taxon>Bacillati</taxon>
        <taxon>Actinomycetota</taxon>
        <taxon>Actinomycetes</taxon>
        <taxon>Micrococcales</taxon>
        <taxon>Microbacteriaceae</taxon>
        <taxon>Microbacterium</taxon>
    </lineage>
</organism>
<comment type="catalytic activity">
    <reaction evidence="1">
        <text>ATP + protein L-histidine = ADP + protein N-phospho-L-histidine.</text>
        <dbReference type="EC" id="2.7.13.3"/>
    </reaction>
</comment>
<gene>
    <name evidence="12" type="ORF">GCM10025760_35780</name>
</gene>
<evidence type="ECO:0000256" key="3">
    <source>
        <dbReference type="ARBA" id="ARBA00022553"/>
    </source>
</evidence>